<dbReference type="PANTHER" id="PTHR30273:SF2">
    <property type="entry name" value="PROTEIN FECR"/>
    <property type="match status" value="1"/>
</dbReference>
<feature type="domain" description="FecR N-terminal" evidence="2">
    <location>
        <begin position="8"/>
        <end position="47"/>
    </location>
</feature>
<sequence>MTEDRILDEASGWFVRQQDDAMDWEGFTAWLEADPRHRQAYDGLCALDSDLDFHGKDLEAGFSNISPPANDDGPRWGRWAGLGGAVAAALALVVVMQPVERGSQIQEYRSAVGHSREVALADGTRVALAPDSRLTVSGPQLALEGTAYFDVPHKPGRELAVRAGSFTISDVGTRFAVANEAGSVSVDVEDGRLSVSSDRLDRAIVLTAGHGIKADEQTIRLTQMRPADVASWRNGKLQFENAPLSLVVRDISRYSGRSVTADPAVSGQPFSGVIAIDNGDTAARNLAQIMALDARPVDGGVRLEPRRR</sequence>
<keyword evidence="4" id="KW-1185">Reference proteome</keyword>
<feature type="domain" description="FecR protein" evidence="1">
    <location>
        <begin position="107"/>
        <end position="192"/>
    </location>
</feature>
<dbReference type="Gene3D" id="2.60.120.1440">
    <property type="match status" value="1"/>
</dbReference>
<accession>A0ABT0RPB1</accession>
<dbReference type="Pfam" id="PF16220">
    <property type="entry name" value="DUF4880"/>
    <property type="match status" value="1"/>
</dbReference>
<dbReference type="Gene3D" id="3.55.50.30">
    <property type="match status" value="1"/>
</dbReference>
<dbReference type="InterPro" id="IPR006860">
    <property type="entry name" value="FecR"/>
</dbReference>
<dbReference type="PIRSF" id="PIRSF018266">
    <property type="entry name" value="FecR"/>
    <property type="match status" value="1"/>
</dbReference>
<reference evidence="3" key="1">
    <citation type="submission" date="2022-05" db="EMBL/GenBank/DDBJ databases">
        <authorList>
            <person name="Jo J.-H."/>
            <person name="Im W.-T."/>
        </authorList>
    </citation>
    <scope>NUCLEOTIDE SEQUENCE</scope>
    <source>
        <strain evidence="3">SE158</strain>
    </source>
</reference>
<protein>
    <submittedName>
        <fullName evidence="3">FecR domain-containing protein</fullName>
    </submittedName>
</protein>
<evidence type="ECO:0000313" key="4">
    <source>
        <dbReference type="Proteomes" id="UP001165363"/>
    </source>
</evidence>
<evidence type="ECO:0000259" key="2">
    <source>
        <dbReference type="Pfam" id="PF16220"/>
    </source>
</evidence>
<evidence type="ECO:0000259" key="1">
    <source>
        <dbReference type="Pfam" id="PF04773"/>
    </source>
</evidence>
<gene>
    <name evidence="3" type="ORF">LZ536_11360</name>
</gene>
<evidence type="ECO:0000313" key="3">
    <source>
        <dbReference type="EMBL" id="MCL6684491.1"/>
    </source>
</evidence>
<dbReference type="Proteomes" id="UP001165363">
    <property type="component" value="Unassembled WGS sequence"/>
</dbReference>
<dbReference type="InterPro" id="IPR012373">
    <property type="entry name" value="Ferrdict_sens_TM"/>
</dbReference>
<comment type="caution">
    <text evidence="3">The sequence shown here is derived from an EMBL/GenBank/DDBJ whole genome shotgun (WGS) entry which is preliminary data.</text>
</comment>
<organism evidence="3 4">
    <name type="scientific">Sphingomonas alba</name>
    <dbReference type="NCBI Taxonomy" id="2908208"/>
    <lineage>
        <taxon>Bacteria</taxon>
        <taxon>Pseudomonadati</taxon>
        <taxon>Pseudomonadota</taxon>
        <taxon>Alphaproteobacteria</taxon>
        <taxon>Sphingomonadales</taxon>
        <taxon>Sphingomonadaceae</taxon>
        <taxon>Sphingomonas</taxon>
    </lineage>
</organism>
<dbReference type="Pfam" id="PF04773">
    <property type="entry name" value="FecR"/>
    <property type="match status" value="1"/>
</dbReference>
<name>A0ABT0RPB1_9SPHN</name>
<dbReference type="EMBL" id="JAMGBD010000002">
    <property type="protein sequence ID" value="MCL6684491.1"/>
    <property type="molecule type" value="Genomic_DNA"/>
</dbReference>
<dbReference type="PANTHER" id="PTHR30273">
    <property type="entry name" value="PERIPLASMIC SIGNAL SENSOR AND SIGMA FACTOR ACTIVATOR FECR-RELATED"/>
    <property type="match status" value="1"/>
</dbReference>
<dbReference type="InterPro" id="IPR032623">
    <property type="entry name" value="FecR_N"/>
</dbReference>
<proteinExistence type="predicted"/>
<dbReference type="RefSeq" id="WP_249848898.1">
    <property type="nucleotide sequence ID" value="NZ_JAMGBD010000002.1"/>
</dbReference>